<evidence type="ECO:0000256" key="1">
    <source>
        <dbReference type="SAM" id="Phobius"/>
    </source>
</evidence>
<evidence type="ECO:0000313" key="3">
    <source>
        <dbReference type="Proteomes" id="UP000029052"/>
    </source>
</evidence>
<name>A0A087BES5_9BIFI</name>
<dbReference type="Proteomes" id="UP000029052">
    <property type="component" value="Unassembled WGS sequence"/>
</dbReference>
<proteinExistence type="predicted"/>
<reference evidence="2 3" key="1">
    <citation type="submission" date="2014-03" db="EMBL/GenBank/DDBJ databases">
        <title>Genomics of Bifidobacteria.</title>
        <authorList>
            <person name="Ventura M."/>
            <person name="Milani C."/>
            <person name="Lugli G.A."/>
        </authorList>
    </citation>
    <scope>NUCLEOTIDE SEQUENCE [LARGE SCALE GENOMIC DNA]</scope>
    <source>
        <strain evidence="2 3">LMG 11591</strain>
    </source>
</reference>
<dbReference type="EMBL" id="JGZB01000001">
    <property type="protein sequence ID" value="KFI69525.1"/>
    <property type="molecule type" value="Genomic_DNA"/>
</dbReference>
<comment type="caution">
    <text evidence="2">The sequence shown here is derived from an EMBL/GenBank/DDBJ whole genome shotgun (WGS) entry which is preliminary data.</text>
</comment>
<dbReference type="AlphaFoldDB" id="A0A087BES5"/>
<protein>
    <submittedName>
        <fullName evidence="2">Gram positive anchor protein</fullName>
    </submittedName>
</protein>
<sequence length="158" mass="16324">MIPCGLKTPVPEDGTVCVTGNGELPGLPQGYYLITDNGGAPILVGTDITVNGTQYTTLNGVPLGLAYAKPTSQVPTKTVSGDTNGTVTVGQDSWELVNSTMNNGVTTVTVKNVKSVSQLPMTGAAGITMLVVIALILAIIGTIIALRVRAVKKQMRRA</sequence>
<organism evidence="2 3">
    <name type="scientific">Bifidobacterium magnum</name>
    <dbReference type="NCBI Taxonomy" id="1692"/>
    <lineage>
        <taxon>Bacteria</taxon>
        <taxon>Bacillati</taxon>
        <taxon>Actinomycetota</taxon>
        <taxon>Actinomycetes</taxon>
        <taxon>Bifidobacteriales</taxon>
        <taxon>Bifidobacteriaceae</taxon>
        <taxon>Bifidobacterium</taxon>
    </lineage>
</organism>
<keyword evidence="1" id="KW-1133">Transmembrane helix</keyword>
<keyword evidence="3" id="KW-1185">Reference proteome</keyword>
<gene>
    <name evidence="2" type="ORF">BMAGN_1242</name>
</gene>
<keyword evidence="1" id="KW-0472">Membrane</keyword>
<keyword evidence="1" id="KW-0812">Transmembrane</keyword>
<feature type="transmembrane region" description="Helical" evidence="1">
    <location>
        <begin position="124"/>
        <end position="148"/>
    </location>
</feature>
<dbReference type="STRING" id="1692.BMAGN_1242"/>
<accession>A0A087BES5</accession>
<evidence type="ECO:0000313" key="2">
    <source>
        <dbReference type="EMBL" id="KFI69525.1"/>
    </source>
</evidence>